<comment type="catalytic activity">
    <reaction evidence="1 8">
        <text>5-hydroxyisourate + H2O = 5-hydroxy-2-oxo-4-ureido-2,5-dihydro-1H-imidazole-5-carboxylate + H(+)</text>
        <dbReference type="Rhea" id="RHEA:23736"/>
        <dbReference type="ChEBI" id="CHEBI:15377"/>
        <dbReference type="ChEBI" id="CHEBI:15378"/>
        <dbReference type="ChEBI" id="CHEBI:18072"/>
        <dbReference type="ChEBI" id="CHEBI:58639"/>
        <dbReference type="EC" id="3.5.2.17"/>
    </reaction>
</comment>
<reference evidence="12" key="1">
    <citation type="submission" date="2025-08" db="UniProtKB">
        <authorList>
            <consortium name="RefSeq"/>
        </authorList>
    </citation>
    <scope>IDENTIFICATION</scope>
    <source>
        <tissue evidence="12">Whole sample</tissue>
    </source>
</reference>
<keyword evidence="11" id="KW-1185">Reference proteome</keyword>
<comment type="function">
    <text evidence="2">Catalyzes the hydrolysis of 5-hydroxyisourate (HIU) to 2-oxo-4-hydroxy-4-carboxy-5-ureidoimidazoline (OHCU).</text>
</comment>
<dbReference type="KEGG" id="cvn:111124868"/>
<name>A0A8B8D6Q6_CRAVI</name>
<dbReference type="GeneID" id="111124868"/>
<comment type="subunit">
    <text evidence="4 8">Homotetramer.</text>
</comment>
<dbReference type="PANTHER" id="PTHR10395:SF7">
    <property type="entry name" value="5-HYDROXYISOURATE HYDROLASE"/>
    <property type="match status" value="1"/>
</dbReference>
<dbReference type="SMART" id="SM00095">
    <property type="entry name" value="TR_THY"/>
    <property type="match status" value="1"/>
</dbReference>
<dbReference type="InterPro" id="IPR023416">
    <property type="entry name" value="Transthyretin/HIU_hydrolase_d"/>
</dbReference>
<dbReference type="Pfam" id="PF00576">
    <property type="entry name" value="Transthyretin"/>
    <property type="match status" value="1"/>
</dbReference>
<dbReference type="PANTHER" id="PTHR10395">
    <property type="entry name" value="URICASE AND TRANSTHYRETIN-RELATED"/>
    <property type="match status" value="1"/>
</dbReference>
<keyword evidence="6 8" id="KW-0378">Hydrolase</keyword>
<dbReference type="OrthoDB" id="10265230at2759"/>
<gene>
    <name evidence="12" type="primary">LOC111124868</name>
</gene>
<dbReference type="InterPro" id="IPR014306">
    <property type="entry name" value="Hydroxyisourate_hydrolase"/>
</dbReference>
<comment type="similarity">
    <text evidence="3 8">Belongs to the transthyretin family. 5-hydroxyisourate hydrolase subfamily.</text>
</comment>
<evidence type="ECO:0000256" key="7">
    <source>
        <dbReference type="PIRSR" id="PIRSR600895-51"/>
    </source>
</evidence>
<feature type="binding site" evidence="7">
    <location>
        <position position="53"/>
    </location>
    <ligand>
        <name>substrate</name>
    </ligand>
</feature>
<evidence type="ECO:0000259" key="10">
    <source>
        <dbReference type="SMART" id="SM00095"/>
    </source>
</evidence>
<dbReference type="InterPro" id="IPR000895">
    <property type="entry name" value="Transthyretin/HIU_hydrolase"/>
</dbReference>
<evidence type="ECO:0000256" key="9">
    <source>
        <dbReference type="SAM" id="SignalP"/>
    </source>
</evidence>
<evidence type="ECO:0000256" key="8">
    <source>
        <dbReference type="RuleBase" id="RU361270"/>
    </source>
</evidence>
<feature type="chain" id="PRO_5034656376" description="5-hydroxyisourate hydrolase" evidence="9">
    <location>
        <begin position="21"/>
        <end position="159"/>
    </location>
</feature>
<feature type="binding site" evidence="7">
    <location>
        <position position="92"/>
    </location>
    <ligand>
        <name>substrate</name>
    </ligand>
</feature>
<protein>
    <recommendedName>
        <fullName evidence="8">5-hydroxyisourate hydrolase</fullName>
        <shortName evidence="8">HIU hydrolase</shortName>
        <shortName evidence="8">HIUHase</shortName>
        <ecNumber evidence="8">3.5.2.17</ecNumber>
    </recommendedName>
</protein>
<dbReference type="NCBIfam" id="TIGR02962">
    <property type="entry name" value="hdxy_isourate"/>
    <property type="match status" value="1"/>
</dbReference>
<evidence type="ECO:0000256" key="4">
    <source>
        <dbReference type="ARBA" id="ARBA00011881"/>
    </source>
</evidence>
<evidence type="ECO:0000313" key="11">
    <source>
        <dbReference type="Proteomes" id="UP000694844"/>
    </source>
</evidence>
<dbReference type="PROSITE" id="PS00769">
    <property type="entry name" value="TRANSTHYRETIN_2"/>
    <property type="match status" value="1"/>
</dbReference>
<keyword evidence="9" id="KW-0732">Signal</keyword>
<feature type="signal peptide" evidence="9">
    <location>
        <begin position="1"/>
        <end position="20"/>
    </location>
</feature>
<dbReference type="GO" id="GO:0006144">
    <property type="term" value="P:purine nucleobase metabolic process"/>
    <property type="evidence" value="ECO:0007669"/>
    <property type="project" value="UniProtKB-KW"/>
</dbReference>
<evidence type="ECO:0000313" key="12">
    <source>
        <dbReference type="RefSeq" id="XP_022323817.1"/>
    </source>
</evidence>
<evidence type="ECO:0000256" key="3">
    <source>
        <dbReference type="ARBA" id="ARBA00009850"/>
    </source>
</evidence>
<dbReference type="GO" id="GO:0033971">
    <property type="term" value="F:hydroxyisourate hydrolase activity"/>
    <property type="evidence" value="ECO:0007669"/>
    <property type="project" value="UniProtKB-EC"/>
</dbReference>
<evidence type="ECO:0000256" key="1">
    <source>
        <dbReference type="ARBA" id="ARBA00001043"/>
    </source>
</evidence>
<evidence type="ECO:0000256" key="5">
    <source>
        <dbReference type="ARBA" id="ARBA00022631"/>
    </source>
</evidence>
<organism evidence="11 12">
    <name type="scientific">Crassostrea virginica</name>
    <name type="common">Eastern oyster</name>
    <dbReference type="NCBI Taxonomy" id="6565"/>
    <lineage>
        <taxon>Eukaryota</taxon>
        <taxon>Metazoa</taxon>
        <taxon>Spiralia</taxon>
        <taxon>Lophotrochozoa</taxon>
        <taxon>Mollusca</taxon>
        <taxon>Bivalvia</taxon>
        <taxon>Autobranchia</taxon>
        <taxon>Pteriomorphia</taxon>
        <taxon>Ostreida</taxon>
        <taxon>Ostreoidea</taxon>
        <taxon>Ostreidae</taxon>
        <taxon>Crassostrea</taxon>
    </lineage>
</organism>
<dbReference type="EC" id="3.5.2.17" evidence="8"/>
<sequence length="159" mass="17640">MRNMHLTYMVITILISQTTCFLVWPFNGLNLTPTPQPEITMSGGNVVPPLTTHVLDTARGIPGGGINMVLMIQTSNGEFREIERGTTTTDGRGGFLSSSSLQAGAVYKLFFDTDCYFKNIGVKGFYPYVEVVFRIEDPSQHYHVPLLLSPYGYSTYRGS</sequence>
<proteinExistence type="inferred from homology"/>
<dbReference type="SUPFAM" id="SSF49472">
    <property type="entry name" value="Transthyretin (synonym: prealbumin)"/>
    <property type="match status" value="1"/>
</dbReference>
<evidence type="ECO:0000256" key="2">
    <source>
        <dbReference type="ARBA" id="ARBA00002704"/>
    </source>
</evidence>
<keyword evidence="5 8" id="KW-0659">Purine metabolism</keyword>
<dbReference type="RefSeq" id="XP_022323817.1">
    <property type="nucleotide sequence ID" value="XM_022468109.1"/>
</dbReference>
<dbReference type="Gene3D" id="2.60.40.180">
    <property type="entry name" value="Transthyretin/hydroxyisourate hydrolase domain"/>
    <property type="match status" value="1"/>
</dbReference>
<dbReference type="InterPro" id="IPR036817">
    <property type="entry name" value="Transthyretin/HIU_hydrolase_sf"/>
</dbReference>
<dbReference type="AlphaFoldDB" id="A0A8B8D6Q6"/>
<feature type="binding site" evidence="7">
    <location>
        <position position="156"/>
    </location>
    <ligand>
        <name>substrate</name>
    </ligand>
</feature>
<accession>A0A8B8D6Q6</accession>
<dbReference type="CDD" id="cd05822">
    <property type="entry name" value="TLP_HIUase"/>
    <property type="match status" value="1"/>
</dbReference>
<dbReference type="PRINTS" id="PR00189">
    <property type="entry name" value="TRNSTHYRETIN"/>
</dbReference>
<dbReference type="InterPro" id="IPR023419">
    <property type="entry name" value="Transthyretin_CS"/>
</dbReference>
<feature type="domain" description="Transthyretin/hydroxyisourate hydrolase" evidence="10">
    <location>
        <begin position="45"/>
        <end position="158"/>
    </location>
</feature>
<dbReference type="Proteomes" id="UP000694844">
    <property type="component" value="Chromosome 3"/>
</dbReference>
<evidence type="ECO:0000256" key="6">
    <source>
        <dbReference type="ARBA" id="ARBA00022801"/>
    </source>
</evidence>